<keyword evidence="1" id="KW-0472">Membrane</keyword>
<accession>A0A0Z8LR71</accession>
<dbReference type="Proteomes" id="UP000073388">
    <property type="component" value="Unassembled WGS sequence"/>
</dbReference>
<dbReference type="AlphaFoldDB" id="A0A0Z8LR71"/>
<dbReference type="RefSeq" id="WP_061767917.1">
    <property type="nucleotide sequence ID" value="NZ_FIIX01000015.1"/>
</dbReference>
<dbReference type="EMBL" id="FIIX01000015">
    <property type="protein sequence ID" value="CYV95288.1"/>
    <property type="molecule type" value="Genomic_DNA"/>
</dbReference>
<reference evidence="2 3" key="1">
    <citation type="submission" date="2016-02" db="EMBL/GenBank/DDBJ databases">
        <authorList>
            <consortium name="Pathogen Informatics"/>
        </authorList>
    </citation>
    <scope>NUCLEOTIDE SEQUENCE [LARGE SCALE GENOMIC DNA]</scope>
    <source>
        <strain evidence="2 3">LSS99</strain>
    </source>
</reference>
<feature type="transmembrane region" description="Helical" evidence="1">
    <location>
        <begin position="20"/>
        <end position="41"/>
    </location>
</feature>
<name>A0A0Z8LR71_STRSU</name>
<keyword evidence="1" id="KW-1133">Transmembrane helix</keyword>
<organism evidence="2 3">
    <name type="scientific">Streptococcus suis</name>
    <dbReference type="NCBI Taxonomy" id="1307"/>
    <lineage>
        <taxon>Bacteria</taxon>
        <taxon>Bacillati</taxon>
        <taxon>Bacillota</taxon>
        <taxon>Bacilli</taxon>
        <taxon>Lactobacillales</taxon>
        <taxon>Streptococcaceae</taxon>
        <taxon>Streptococcus</taxon>
    </lineage>
</organism>
<evidence type="ECO:0000256" key="1">
    <source>
        <dbReference type="SAM" id="Phobius"/>
    </source>
</evidence>
<proteinExistence type="predicted"/>
<evidence type="ECO:0000313" key="2">
    <source>
        <dbReference type="EMBL" id="CYV95288.1"/>
    </source>
</evidence>
<protein>
    <submittedName>
        <fullName evidence="2">Uncharacterized protein</fullName>
    </submittedName>
</protein>
<evidence type="ECO:0000313" key="3">
    <source>
        <dbReference type="Proteomes" id="UP000073388"/>
    </source>
</evidence>
<gene>
    <name evidence="2" type="ORF">ERS132461_00921</name>
</gene>
<sequence>MSEQQFQELVTVLSDNKLEYFGIFVNIASIIATALIAVYSVKRAFDDNLKQNNYEFRMQFYGDVVEYFASIKMHKKPYSLDKVKLLEYKKLYKKSSFLVNDLMFKQFVNVNRVIDNAVKNEGIVQNNSGISKELEILENCMKWERENRNELTQSAFEKIKQEATNETSI</sequence>
<keyword evidence="1" id="KW-0812">Transmembrane</keyword>